<dbReference type="RefSeq" id="WP_109769370.1">
    <property type="nucleotide sequence ID" value="NZ_CP159474.1"/>
</dbReference>
<dbReference type="EMBL" id="QFWV02000003">
    <property type="protein sequence ID" value="RKF07997.1"/>
    <property type="molecule type" value="Genomic_DNA"/>
</dbReference>
<proteinExistence type="predicted"/>
<dbReference type="Pfam" id="PF01809">
    <property type="entry name" value="YidD"/>
    <property type="match status" value="1"/>
</dbReference>
<comment type="caution">
    <text evidence="1">The sequence shown here is derived from an EMBL/GenBank/DDBJ whole genome shotgun (WGS) entry which is preliminary data.</text>
</comment>
<name>A0A3A8ACF9_9HYPH</name>
<dbReference type="OrthoDB" id="8480850at2"/>
<organism evidence="1 2">
    <name type="scientific">Oceaniradius stylonematis</name>
    <dbReference type="NCBI Taxonomy" id="2184161"/>
    <lineage>
        <taxon>Bacteria</taxon>
        <taxon>Pseudomonadati</taxon>
        <taxon>Pseudomonadota</taxon>
        <taxon>Alphaproteobacteria</taxon>
        <taxon>Hyphomicrobiales</taxon>
        <taxon>Ahrensiaceae</taxon>
        <taxon>Oceaniradius</taxon>
    </lineage>
</organism>
<sequence>MMALGAVAACYALVVLATISYRAWVLTSSGTRAMAYSRLSVRWAWDSDLVEFHDVQLTAADRYWIAKPHKLVPIFGIVTYQCATRLVPGRFRCPQEPNCSNYAIGLIRRHPIFTALRRASRRVRACGAHSGGPHFADDD</sequence>
<dbReference type="Proteomes" id="UP000246132">
    <property type="component" value="Unassembled WGS sequence"/>
</dbReference>
<accession>A0A3A8ACF9</accession>
<protein>
    <submittedName>
        <fullName evidence="1">Membrane protein insertion efficiency factor YidD</fullName>
    </submittedName>
</protein>
<evidence type="ECO:0000313" key="2">
    <source>
        <dbReference type="Proteomes" id="UP000246132"/>
    </source>
</evidence>
<dbReference type="InterPro" id="IPR002696">
    <property type="entry name" value="Membr_insert_effic_factor_YidD"/>
</dbReference>
<keyword evidence="2" id="KW-1185">Reference proteome</keyword>
<reference evidence="1 2" key="1">
    <citation type="journal article" date="2018" name="Int. J. Syst. Bacteriol.">
        <title>Oceaniradius stylonemae gen. nov., sp. nov., isolated from a red alga, Stylonema cornu-cervi.</title>
        <authorList>
            <person name="Jeong S."/>
        </authorList>
    </citation>
    <scope>NUCLEOTIDE SEQUENCE [LARGE SCALE GENOMIC DNA]</scope>
    <source>
        <strain evidence="1 2">StC1</strain>
    </source>
</reference>
<gene>
    <name evidence="1" type="primary">yidD</name>
    <name evidence="1" type="ORF">DEM25_003645</name>
</gene>
<dbReference type="AlphaFoldDB" id="A0A3A8ACF9"/>
<evidence type="ECO:0000313" key="1">
    <source>
        <dbReference type="EMBL" id="RKF07997.1"/>
    </source>
</evidence>